<evidence type="ECO:0000313" key="2">
    <source>
        <dbReference type="Proteomes" id="UP000703269"/>
    </source>
</evidence>
<organism evidence="1 2">
    <name type="scientific">Phanerochaete sordida</name>
    <dbReference type="NCBI Taxonomy" id="48140"/>
    <lineage>
        <taxon>Eukaryota</taxon>
        <taxon>Fungi</taxon>
        <taxon>Dikarya</taxon>
        <taxon>Basidiomycota</taxon>
        <taxon>Agaricomycotina</taxon>
        <taxon>Agaricomycetes</taxon>
        <taxon>Polyporales</taxon>
        <taxon>Phanerochaetaceae</taxon>
        <taxon>Phanerochaete</taxon>
    </lineage>
</organism>
<sequence length="258" mass="29754">MIGGPLKLAVKYEVTDMVAAFHAVIYRDWPNIYAEWLEVEEQIRTERKLICDAELEGVCPEYDVNCSTPNSGRLVRLVQDGHAGWALRAAWYELARSYGQGCIPFRNESPYNHEHVTRRTAKLSVLDANDLRRLVVGRERMVDMVGIVFDELCHHELFSALPAGTTPRNARYHQPCAEKSTQILQRYEKGELYLEMTRDPLEVFRRMQLEIDRAQAVCSSCRRSAMHALTEACQQIWDALDDIFDLKSLRRDLGSYED</sequence>
<accession>A0A9P3LFA3</accession>
<comment type="caution">
    <text evidence="1">The sequence shown here is derived from an EMBL/GenBank/DDBJ whole genome shotgun (WGS) entry which is preliminary data.</text>
</comment>
<gene>
    <name evidence="1" type="ORF">PsYK624_092590</name>
</gene>
<dbReference type="Proteomes" id="UP000703269">
    <property type="component" value="Unassembled WGS sequence"/>
</dbReference>
<proteinExistence type="predicted"/>
<reference evidence="1 2" key="1">
    <citation type="submission" date="2021-08" db="EMBL/GenBank/DDBJ databases">
        <title>Draft Genome Sequence of Phanerochaete sordida strain YK-624.</title>
        <authorList>
            <person name="Mori T."/>
            <person name="Dohra H."/>
            <person name="Suzuki T."/>
            <person name="Kawagishi H."/>
            <person name="Hirai H."/>
        </authorList>
    </citation>
    <scope>NUCLEOTIDE SEQUENCE [LARGE SCALE GENOMIC DNA]</scope>
    <source>
        <strain evidence="1 2">YK-624</strain>
    </source>
</reference>
<protein>
    <submittedName>
        <fullName evidence="1">Uncharacterized protein</fullName>
    </submittedName>
</protein>
<dbReference type="AlphaFoldDB" id="A0A9P3LFA3"/>
<dbReference type="EMBL" id="BPQB01000030">
    <property type="protein sequence ID" value="GJE93100.1"/>
    <property type="molecule type" value="Genomic_DNA"/>
</dbReference>
<name>A0A9P3LFA3_9APHY</name>
<keyword evidence="2" id="KW-1185">Reference proteome</keyword>
<evidence type="ECO:0000313" key="1">
    <source>
        <dbReference type="EMBL" id="GJE93100.1"/>
    </source>
</evidence>